<dbReference type="EMBL" id="BLPF01000003">
    <property type="protein sequence ID" value="GFJ83518.1"/>
    <property type="molecule type" value="Genomic_DNA"/>
</dbReference>
<accession>A0A6V8KLW8</accession>
<reference evidence="8 9" key="1">
    <citation type="submission" date="2020-03" db="EMBL/GenBank/DDBJ databases">
        <title>Whole genome shotgun sequence of Phytohabitans houttuyneae NBRC 108639.</title>
        <authorList>
            <person name="Komaki H."/>
            <person name="Tamura T."/>
        </authorList>
    </citation>
    <scope>NUCLEOTIDE SEQUENCE [LARGE SCALE GENOMIC DNA]</scope>
    <source>
        <strain evidence="8 9">NBRC 108639</strain>
    </source>
</reference>
<dbReference type="PANTHER" id="PTHR30173:SF36">
    <property type="entry name" value="ECF RNA POLYMERASE SIGMA FACTOR SIGJ"/>
    <property type="match status" value="1"/>
</dbReference>
<dbReference type="RefSeq" id="WP_173066095.1">
    <property type="nucleotide sequence ID" value="NZ_BAABGO010000047.1"/>
</dbReference>
<keyword evidence="9" id="KW-1185">Reference proteome</keyword>
<dbReference type="InterPro" id="IPR013324">
    <property type="entry name" value="RNA_pol_sigma_r3/r4-like"/>
</dbReference>
<organism evidence="8 9">
    <name type="scientific">Phytohabitans houttuyneae</name>
    <dbReference type="NCBI Taxonomy" id="1076126"/>
    <lineage>
        <taxon>Bacteria</taxon>
        <taxon>Bacillati</taxon>
        <taxon>Actinomycetota</taxon>
        <taxon>Actinomycetes</taxon>
        <taxon>Micromonosporales</taxon>
        <taxon>Micromonosporaceae</taxon>
    </lineage>
</organism>
<evidence type="ECO:0000256" key="1">
    <source>
        <dbReference type="ARBA" id="ARBA00010641"/>
    </source>
</evidence>
<dbReference type="SUPFAM" id="SSF88659">
    <property type="entry name" value="Sigma3 and sigma4 domains of RNA polymerase sigma factors"/>
    <property type="match status" value="1"/>
</dbReference>
<comment type="similarity">
    <text evidence="1">Belongs to the sigma-70 factor family. ECF subfamily.</text>
</comment>
<feature type="domain" description="RNA polymerase sigma factor 70 region 4 type 2" evidence="7">
    <location>
        <begin position="103"/>
        <end position="154"/>
    </location>
</feature>
<dbReference type="InterPro" id="IPR052704">
    <property type="entry name" value="ECF_Sigma-70_Domain"/>
</dbReference>
<evidence type="ECO:0000256" key="4">
    <source>
        <dbReference type="ARBA" id="ARBA00023163"/>
    </source>
</evidence>
<evidence type="ECO:0000256" key="3">
    <source>
        <dbReference type="ARBA" id="ARBA00023082"/>
    </source>
</evidence>
<name>A0A6V8KLW8_9ACTN</name>
<proteinExistence type="inferred from homology"/>
<evidence type="ECO:0000256" key="5">
    <source>
        <dbReference type="SAM" id="MobiDB-lite"/>
    </source>
</evidence>
<dbReference type="GO" id="GO:0016987">
    <property type="term" value="F:sigma factor activity"/>
    <property type="evidence" value="ECO:0007669"/>
    <property type="project" value="UniProtKB-KW"/>
</dbReference>
<dbReference type="InterPro" id="IPR014284">
    <property type="entry name" value="RNA_pol_sigma-70_dom"/>
</dbReference>
<feature type="domain" description="RNA polymerase sigma-70 region 2" evidence="6">
    <location>
        <begin position="7"/>
        <end position="69"/>
    </location>
</feature>
<evidence type="ECO:0000259" key="6">
    <source>
        <dbReference type="Pfam" id="PF04542"/>
    </source>
</evidence>
<evidence type="ECO:0000259" key="7">
    <source>
        <dbReference type="Pfam" id="PF08281"/>
    </source>
</evidence>
<keyword evidence="4" id="KW-0804">Transcription</keyword>
<reference evidence="8 9" key="2">
    <citation type="submission" date="2020-03" db="EMBL/GenBank/DDBJ databases">
        <authorList>
            <person name="Ichikawa N."/>
            <person name="Kimura A."/>
            <person name="Kitahashi Y."/>
            <person name="Uohara A."/>
        </authorList>
    </citation>
    <scope>NUCLEOTIDE SEQUENCE [LARGE SCALE GENOMIC DNA]</scope>
    <source>
        <strain evidence="8 9">NBRC 108639</strain>
    </source>
</reference>
<dbReference type="InterPro" id="IPR036388">
    <property type="entry name" value="WH-like_DNA-bd_sf"/>
</dbReference>
<evidence type="ECO:0000313" key="9">
    <source>
        <dbReference type="Proteomes" id="UP000482800"/>
    </source>
</evidence>
<dbReference type="PANTHER" id="PTHR30173">
    <property type="entry name" value="SIGMA 19 FACTOR"/>
    <property type="match status" value="1"/>
</dbReference>
<keyword evidence="3" id="KW-0731">Sigma factor</keyword>
<feature type="region of interest" description="Disordered" evidence="5">
    <location>
        <begin position="151"/>
        <end position="172"/>
    </location>
</feature>
<gene>
    <name evidence="8" type="ORF">Phou_076980</name>
</gene>
<dbReference type="Pfam" id="PF08281">
    <property type="entry name" value="Sigma70_r4_2"/>
    <property type="match status" value="1"/>
</dbReference>
<dbReference type="GO" id="GO:0003677">
    <property type="term" value="F:DNA binding"/>
    <property type="evidence" value="ECO:0007669"/>
    <property type="project" value="InterPro"/>
</dbReference>
<dbReference type="Gene3D" id="1.10.1740.10">
    <property type="match status" value="1"/>
</dbReference>
<dbReference type="InterPro" id="IPR013249">
    <property type="entry name" value="RNA_pol_sigma70_r4_t2"/>
</dbReference>
<dbReference type="InterPro" id="IPR013325">
    <property type="entry name" value="RNA_pol_sigma_r2"/>
</dbReference>
<dbReference type="Pfam" id="PF04542">
    <property type="entry name" value="Sigma70_r2"/>
    <property type="match status" value="1"/>
</dbReference>
<dbReference type="NCBIfam" id="TIGR02937">
    <property type="entry name" value="sigma70-ECF"/>
    <property type="match status" value="1"/>
</dbReference>
<keyword evidence="2" id="KW-0805">Transcription regulation</keyword>
<feature type="compositionally biased region" description="Basic and acidic residues" evidence="5">
    <location>
        <begin position="153"/>
        <end position="166"/>
    </location>
</feature>
<sequence length="172" mass="19023">MTRDEEFEQLRPLMFAIAYRILGSVAEAEDAVEEAWQRFESSPQEPKSVQALLSAVVTRVSIDALESERVQRERYAAAPRSLLTDPYADPARSANLADSLSMAAMVLLEQLSPAERAVFVLRDVFGAGFAEIATAVGRSEADCRQLAVRARRHMDGRSSRAEEASRPRSPRA</sequence>
<evidence type="ECO:0000256" key="2">
    <source>
        <dbReference type="ARBA" id="ARBA00023015"/>
    </source>
</evidence>
<comment type="caution">
    <text evidence="8">The sequence shown here is derived from an EMBL/GenBank/DDBJ whole genome shotgun (WGS) entry which is preliminary data.</text>
</comment>
<protein>
    <recommendedName>
        <fullName evidence="10">RNA polymerase sigma24 factor</fullName>
    </recommendedName>
</protein>
<dbReference type="Gene3D" id="1.10.10.10">
    <property type="entry name" value="Winged helix-like DNA-binding domain superfamily/Winged helix DNA-binding domain"/>
    <property type="match status" value="1"/>
</dbReference>
<evidence type="ECO:0008006" key="10">
    <source>
        <dbReference type="Google" id="ProtNLM"/>
    </source>
</evidence>
<dbReference type="GO" id="GO:0006352">
    <property type="term" value="P:DNA-templated transcription initiation"/>
    <property type="evidence" value="ECO:0007669"/>
    <property type="project" value="InterPro"/>
</dbReference>
<evidence type="ECO:0000313" key="8">
    <source>
        <dbReference type="EMBL" id="GFJ83518.1"/>
    </source>
</evidence>
<dbReference type="InterPro" id="IPR007627">
    <property type="entry name" value="RNA_pol_sigma70_r2"/>
</dbReference>
<dbReference type="SUPFAM" id="SSF88946">
    <property type="entry name" value="Sigma2 domain of RNA polymerase sigma factors"/>
    <property type="match status" value="1"/>
</dbReference>
<dbReference type="AlphaFoldDB" id="A0A6V8KLW8"/>
<dbReference type="Proteomes" id="UP000482800">
    <property type="component" value="Unassembled WGS sequence"/>
</dbReference>